<keyword evidence="13" id="KW-1185">Reference proteome</keyword>
<dbReference type="OrthoDB" id="9800909at2"/>
<dbReference type="Gene3D" id="2.60.40.180">
    <property type="entry name" value="Transthyretin/hydroxyisourate hydrolase domain"/>
    <property type="match status" value="1"/>
</dbReference>
<dbReference type="InterPro" id="IPR036817">
    <property type="entry name" value="Transthyretin/HIU_hydrolase_sf"/>
</dbReference>
<dbReference type="PANTHER" id="PTHR10395">
    <property type="entry name" value="URICASE AND TRANSTHYRETIN-RELATED"/>
    <property type="match status" value="1"/>
</dbReference>
<dbReference type="InterPro" id="IPR023416">
    <property type="entry name" value="Transthyretin/HIU_hydrolase_d"/>
</dbReference>
<dbReference type="PRINTS" id="PR00189">
    <property type="entry name" value="TRNSTHYRETIN"/>
</dbReference>
<name>A0A4Z0W9R6_9GAMM</name>
<accession>A0A4Z0W9R6</accession>
<comment type="caution">
    <text evidence="12">The sequence shown here is derived from an EMBL/GenBank/DDBJ whole genome shotgun (WGS) entry which is preliminary data.</text>
</comment>
<dbReference type="InterPro" id="IPR000895">
    <property type="entry name" value="Transthyretin/HIU_hydrolase"/>
</dbReference>
<evidence type="ECO:0000256" key="2">
    <source>
        <dbReference type="ARBA" id="ARBA00002704"/>
    </source>
</evidence>
<dbReference type="NCBIfam" id="TIGR02962">
    <property type="entry name" value="hdxy_isourate"/>
    <property type="match status" value="1"/>
</dbReference>
<dbReference type="Pfam" id="PF00576">
    <property type="entry name" value="Transthyretin"/>
    <property type="match status" value="1"/>
</dbReference>
<keyword evidence="7 10" id="KW-0659">Purine metabolism</keyword>
<dbReference type="EMBL" id="SRMF01000006">
    <property type="protein sequence ID" value="TGG92073.1"/>
    <property type="molecule type" value="Genomic_DNA"/>
</dbReference>
<keyword evidence="8 10" id="KW-0378">Hydrolase</keyword>
<dbReference type="PANTHER" id="PTHR10395:SF7">
    <property type="entry name" value="5-HYDROXYISOURATE HYDROLASE"/>
    <property type="match status" value="1"/>
</dbReference>
<evidence type="ECO:0000256" key="1">
    <source>
        <dbReference type="ARBA" id="ARBA00001043"/>
    </source>
</evidence>
<comment type="catalytic activity">
    <reaction evidence="1 10">
        <text>5-hydroxyisourate + H2O = 5-hydroxy-2-oxo-4-ureido-2,5-dihydro-1H-imidazole-5-carboxylate + H(+)</text>
        <dbReference type="Rhea" id="RHEA:23736"/>
        <dbReference type="ChEBI" id="CHEBI:15377"/>
        <dbReference type="ChEBI" id="CHEBI:15378"/>
        <dbReference type="ChEBI" id="CHEBI:18072"/>
        <dbReference type="ChEBI" id="CHEBI:58639"/>
        <dbReference type="EC" id="3.5.2.17"/>
    </reaction>
</comment>
<evidence type="ECO:0000256" key="6">
    <source>
        <dbReference type="ARBA" id="ARBA00017539"/>
    </source>
</evidence>
<comment type="subunit">
    <text evidence="4 10">Homotetramer.</text>
</comment>
<dbReference type="AlphaFoldDB" id="A0A4Z0W9R6"/>
<evidence type="ECO:0000313" key="12">
    <source>
        <dbReference type="EMBL" id="TGG92073.1"/>
    </source>
</evidence>
<dbReference type="GO" id="GO:0033971">
    <property type="term" value="F:hydroxyisourate hydrolase activity"/>
    <property type="evidence" value="ECO:0007669"/>
    <property type="project" value="UniProtKB-EC"/>
</dbReference>
<evidence type="ECO:0000256" key="9">
    <source>
        <dbReference type="PIRSR" id="PIRSR600895-51"/>
    </source>
</evidence>
<evidence type="ECO:0000256" key="10">
    <source>
        <dbReference type="RuleBase" id="RU361270"/>
    </source>
</evidence>
<sequence length="114" mass="12564">MSERSPITTHILDLGTGNPAAGVAVSLTRVADTGEQHIAKGQTDADGRLSQWFQGPLQPGTYRIQFATGDWYQAQGKTAFHPRVTIDFAVVDTERHYHVPLLVNQYGYSTYRGS</sequence>
<evidence type="ECO:0000313" key="13">
    <source>
        <dbReference type="Proteomes" id="UP000297475"/>
    </source>
</evidence>
<dbReference type="SUPFAM" id="SSF49472">
    <property type="entry name" value="Transthyretin (synonym: prealbumin)"/>
    <property type="match status" value="1"/>
</dbReference>
<dbReference type="EC" id="3.5.2.17" evidence="5 10"/>
<dbReference type="RefSeq" id="WP_135484002.1">
    <property type="nucleotide sequence ID" value="NZ_SRMF01000006.1"/>
</dbReference>
<comment type="similarity">
    <text evidence="3 10">Belongs to the transthyretin family. 5-hydroxyisourate hydrolase subfamily.</text>
</comment>
<proteinExistence type="inferred from homology"/>
<feature type="binding site" evidence="9">
    <location>
        <position position="10"/>
    </location>
    <ligand>
        <name>substrate</name>
    </ligand>
</feature>
<reference evidence="12 13" key="1">
    <citation type="submission" date="2019-04" db="EMBL/GenBank/DDBJ databases">
        <title>Natronospirillum operosus gen. nov., sp. nov., a haloalkaliphilic satellite isolated from decaying biomass of laboratory culture of cyanobacterium Geitlerinema sp. and proposal of Natronospirillaceae fam. nov. and Saccharospirillaceae fam. nov.</title>
        <authorList>
            <person name="Kevbrin V."/>
            <person name="Boltyanskaya Y."/>
            <person name="Koziaeva V."/>
            <person name="Grouzdev D.S."/>
            <person name="Park M."/>
            <person name="Cho J."/>
        </authorList>
    </citation>
    <scope>NUCLEOTIDE SEQUENCE [LARGE SCALE GENOMIC DNA]</scope>
    <source>
        <strain evidence="12 13">G-116</strain>
    </source>
</reference>
<protein>
    <recommendedName>
        <fullName evidence="6 10">5-hydroxyisourate hydrolase</fullName>
        <shortName evidence="10">HIU hydrolase</shortName>
        <shortName evidence="10">HIUHase</shortName>
        <ecNumber evidence="5 10">3.5.2.17</ecNumber>
    </recommendedName>
</protein>
<dbReference type="GO" id="GO:0006144">
    <property type="term" value="P:purine nucleobase metabolic process"/>
    <property type="evidence" value="ECO:0007669"/>
    <property type="project" value="UniProtKB-KW"/>
</dbReference>
<evidence type="ECO:0000256" key="3">
    <source>
        <dbReference type="ARBA" id="ARBA00009850"/>
    </source>
</evidence>
<evidence type="ECO:0000256" key="5">
    <source>
        <dbReference type="ARBA" id="ARBA00012609"/>
    </source>
</evidence>
<evidence type="ECO:0000256" key="4">
    <source>
        <dbReference type="ARBA" id="ARBA00011881"/>
    </source>
</evidence>
<dbReference type="CDD" id="cd05822">
    <property type="entry name" value="TLP_HIUase"/>
    <property type="match status" value="1"/>
</dbReference>
<evidence type="ECO:0000256" key="7">
    <source>
        <dbReference type="ARBA" id="ARBA00022631"/>
    </source>
</evidence>
<feature type="domain" description="Transthyretin/hydroxyisourate hydrolase" evidence="11">
    <location>
        <begin position="7"/>
        <end position="113"/>
    </location>
</feature>
<feature type="binding site" evidence="9">
    <location>
        <position position="111"/>
    </location>
    <ligand>
        <name>substrate</name>
    </ligand>
</feature>
<gene>
    <name evidence="12" type="primary">uraH</name>
    <name evidence="12" type="ORF">E4656_14430</name>
</gene>
<dbReference type="InterPro" id="IPR014306">
    <property type="entry name" value="Hydroxyisourate_hydrolase"/>
</dbReference>
<feature type="binding site" evidence="9">
    <location>
        <position position="48"/>
    </location>
    <ligand>
        <name>substrate</name>
    </ligand>
</feature>
<evidence type="ECO:0000256" key="8">
    <source>
        <dbReference type="ARBA" id="ARBA00022801"/>
    </source>
</evidence>
<dbReference type="Proteomes" id="UP000297475">
    <property type="component" value="Unassembled WGS sequence"/>
</dbReference>
<evidence type="ECO:0000259" key="11">
    <source>
        <dbReference type="Pfam" id="PF00576"/>
    </source>
</evidence>
<organism evidence="12 13">
    <name type="scientific">Natronospirillum operosum</name>
    <dbReference type="NCBI Taxonomy" id="2759953"/>
    <lineage>
        <taxon>Bacteria</taxon>
        <taxon>Pseudomonadati</taxon>
        <taxon>Pseudomonadota</taxon>
        <taxon>Gammaproteobacteria</taxon>
        <taxon>Oceanospirillales</taxon>
        <taxon>Natronospirillaceae</taxon>
        <taxon>Natronospirillum</taxon>
    </lineage>
</organism>
<comment type="function">
    <text evidence="2">Catalyzes the hydrolysis of 5-hydroxyisourate (HIU) to 2-oxo-4-hydroxy-4-carboxy-5-ureidoimidazoline (OHCU).</text>
</comment>
<dbReference type="PROSITE" id="PS00768">
    <property type="entry name" value="TRANSTHYRETIN_1"/>
    <property type="match status" value="1"/>
</dbReference>
<dbReference type="InterPro" id="IPR023418">
    <property type="entry name" value="Thyroxine_BS"/>
</dbReference>